<dbReference type="PANTHER" id="PTHR47582:SF1">
    <property type="entry name" value="P450, PUTATIVE (EUROFUNG)-RELATED"/>
    <property type="match status" value="1"/>
</dbReference>
<keyword evidence="5" id="KW-0349">Heme</keyword>
<keyword evidence="5" id="KW-0503">Monooxygenase</keyword>
<dbReference type="InterPro" id="IPR002403">
    <property type="entry name" value="Cyt_P450_E_grp-IV"/>
</dbReference>
<keyword evidence="6" id="KW-0812">Transmembrane</keyword>
<dbReference type="PANTHER" id="PTHR47582">
    <property type="entry name" value="P450, PUTATIVE (EUROFUNG)-RELATED"/>
    <property type="match status" value="1"/>
</dbReference>
<dbReference type="GO" id="GO:0020037">
    <property type="term" value="F:heme binding"/>
    <property type="evidence" value="ECO:0007669"/>
    <property type="project" value="InterPro"/>
</dbReference>
<dbReference type="InterPro" id="IPR036396">
    <property type="entry name" value="Cyt_P450_sf"/>
</dbReference>
<evidence type="ECO:0000313" key="8">
    <source>
        <dbReference type="Proteomes" id="UP000315522"/>
    </source>
</evidence>
<evidence type="ECO:0000256" key="6">
    <source>
        <dbReference type="SAM" id="Phobius"/>
    </source>
</evidence>
<dbReference type="PRINTS" id="PR00465">
    <property type="entry name" value="EP450IV"/>
</dbReference>
<dbReference type="AlphaFoldDB" id="A0A559MBW2"/>
<dbReference type="InterPro" id="IPR017972">
    <property type="entry name" value="Cyt_P450_CS"/>
</dbReference>
<protein>
    <submittedName>
        <fullName evidence="7">7-alpha-hydroxycholest-4-en-3-one 12-alpha-hydroxylase</fullName>
    </submittedName>
</protein>
<dbReference type="Pfam" id="PF00067">
    <property type="entry name" value="p450"/>
    <property type="match status" value="1"/>
</dbReference>
<proteinExistence type="inferred from homology"/>
<evidence type="ECO:0000256" key="5">
    <source>
        <dbReference type="RuleBase" id="RU000461"/>
    </source>
</evidence>
<feature type="transmembrane region" description="Helical" evidence="6">
    <location>
        <begin position="20"/>
        <end position="41"/>
    </location>
</feature>
<keyword evidence="6" id="KW-1133">Transmembrane helix</keyword>
<reference evidence="7 8" key="1">
    <citation type="submission" date="2018-05" db="EMBL/GenBank/DDBJ databases">
        <title>Genome sequencing and assembly of the regulated plant pathogen Lachnellula willkommii and related sister species for the development of diagnostic species identification markers.</title>
        <authorList>
            <person name="Giroux E."/>
            <person name="Bilodeau G."/>
        </authorList>
    </citation>
    <scope>NUCLEOTIDE SEQUENCE [LARGE SCALE GENOMIC DNA]</scope>
    <source>
        <strain evidence="7 8">CBS 172.35</strain>
    </source>
</reference>
<dbReference type="Gene3D" id="1.10.630.10">
    <property type="entry name" value="Cytochrome P450"/>
    <property type="match status" value="2"/>
</dbReference>
<dbReference type="GO" id="GO:0005506">
    <property type="term" value="F:iron ion binding"/>
    <property type="evidence" value="ECO:0007669"/>
    <property type="project" value="InterPro"/>
</dbReference>
<organism evidence="7 8">
    <name type="scientific">Lachnellula willkommii</name>
    <dbReference type="NCBI Taxonomy" id="215461"/>
    <lineage>
        <taxon>Eukaryota</taxon>
        <taxon>Fungi</taxon>
        <taxon>Dikarya</taxon>
        <taxon>Ascomycota</taxon>
        <taxon>Pezizomycotina</taxon>
        <taxon>Leotiomycetes</taxon>
        <taxon>Helotiales</taxon>
        <taxon>Lachnaceae</taxon>
        <taxon>Lachnellula</taxon>
    </lineage>
</organism>
<keyword evidence="6" id="KW-0472">Membrane</keyword>
<keyword evidence="8" id="KW-1185">Reference proteome</keyword>
<dbReference type="SUPFAM" id="SSF48264">
    <property type="entry name" value="Cytochrome P450"/>
    <property type="match status" value="1"/>
</dbReference>
<evidence type="ECO:0000256" key="4">
    <source>
        <dbReference type="ARBA" id="ARBA00023004"/>
    </source>
</evidence>
<dbReference type="InterPro" id="IPR053007">
    <property type="entry name" value="CYP450_monoxygenase_sec-met"/>
</dbReference>
<accession>A0A559MBW2</accession>
<evidence type="ECO:0000313" key="7">
    <source>
        <dbReference type="EMBL" id="TVY90393.1"/>
    </source>
</evidence>
<dbReference type="EMBL" id="QGML01000882">
    <property type="protein sequence ID" value="TVY90393.1"/>
    <property type="molecule type" value="Genomic_DNA"/>
</dbReference>
<sequence>MDINNTTRPVATAIDSQYHNISMFGPAILAILFTLSAAVFYRRGQRKSTSENREPPVLTSKIPFFGHLIGMLRWQVGYMQMLSSKCPSWPAFTLRIFSSRIYVICDPALIQAVYRNTKAFDFGTFVVESSERLFEISEAGMKIMRGETAPGYDLNGPPLNGNNGDSFLNDHHNLMIEILSPGPALRELKSEVLDRVAESLDELGQRGKVELYKWTREVLTMASAEAIYGPENPFSSDPNLVNALWDFESDVTLLMLQLLPTFICPKAYHGRSALRGAFAKYYANHHDQSASRLIHSRLATCKKWGFSDSDIANFEISTLFLATTNTVPVSFWQLSYILSDPSLLEEIRTEVEGIVERSKSAETGKEYAVMDTTLFQSKCPLLLSTFHETLRFVGAATSGYLPFGGGKHLCPGRHFAITEVMSFVAATVLGFNVAGLEVPERAFMKLGTAVRKPLGDVEVEISERRGWEDVKWKFDTVGKGDVDFGAMVGDVDVIE</sequence>
<comment type="similarity">
    <text evidence="2 5">Belongs to the cytochrome P450 family.</text>
</comment>
<evidence type="ECO:0000256" key="2">
    <source>
        <dbReference type="ARBA" id="ARBA00010617"/>
    </source>
</evidence>
<keyword evidence="4 5" id="KW-0408">Iron</keyword>
<dbReference type="CDD" id="cd11040">
    <property type="entry name" value="CYP7_CYP8-like"/>
    <property type="match status" value="1"/>
</dbReference>
<comment type="cofactor">
    <cofactor evidence="1">
        <name>heme</name>
        <dbReference type="ChEBI" id="CHEBI:30413"/>
    </cofactor>
</comment>
<dbReference type="GO" id="GO:0016705">
    <property type="term" value="F:oxidoreductase activity, acting on paired donors, with incorporation or reduction of molecular oxygen"/>
    <property type="evidence" value="ECO:0007669"/>
    <property type="project" value="InterPro"/>
</dbReference>
<gene>
    <name evidence="7" type="primary">CYP8B1_0</name>
    <name evidence="7" type="ORF">LAWI1_G004975</name>
</gene>
<evidence type="ECO:0000256" key="3">
    <source>
        <dbReference type="ARBA" id="ARBA00022723"/>
    </source>
</evidence>
<dbReference type="GO" id="GO:0004497">
    <property type="term" value="F:monooxygenase activity"/>
    <property type="evidence" value="ECO:0007669"/>
    <property type="project" value="UniProtKB-KW"/>
</dbReference>
<keyword evidence="5" id="KW-0560">Oxidoreductase</keyword>
<dbReference type="Proteomes" id="UP000315522">
    <property type="component" value="Unassembled WGS sequence"/>
</dbReference>
<comment type="caution">
    <text evidence="7">The sequence shown here is derived from an EMBL/GenBank/DDBJ whole genome shotgun (WGS) entry which is preliminary data.</text>
</comment>
<name>A0A559MBW2_9HELO</name>
<dbReference type="PROSITE" id="PS00086">
    <property type="entry name" value="CYTOCHROME_P450"/>
    <property type="match status" value="1"/>
</dbReference>
<keyword evidence="3 5" id="KW-0479">Metal-binding</keyword>
<evidence type="ECO:0000256" key="1">
    <source>
        <dbReference type="ARBA" id="ARBA00001971"/>
    </source>
</evidence>
<dbReference type="InterPro" id="IPR001128">
    <property type="entry name" value="Cyt_P450"/>
</dbReference>